<keyword evidence="1" id="KW-0732">Signal</keyword>
<dbReference type="SUPFAM" id="SSF55486">
    <property type="entry name" value="Metalloproteases ('zincins'), catalytic domain"/>
    <property type="match status" value="1"/>
</dbReference>
<evidence type="ECO:0000256" key="1">
    <source>
        <dbReference type="SAM" id="SignalP"/>
    </source>
</evidence>
<dbReference type="RefSeq" id="WP_311500131.1">
    <property type="nucleotide sequence ID" value="NZ_JAVRHN010000007.1"/>
</dbReference>
<evidence type="ECO:0008006" key="4">
    <source>
        <dbReference type="Google" id="ProtNLM"/>
    </source>
</evidence>
<dbReference type="Gene3D" id="3.40.390.10">
    <property type="entry name" value="Collagenase (Catalytic Domain)"/>
    <property type="match status" value="1"/>
</dbReference>
<gene>
    <name evidence="2" type="ORF">RM541_10635</name>
</gene>
<proteinExistence type="predicted"/>
<feature type="chain" id="PRO_5045292109" description="Membrane metalloprotease" evidence="1">
    <location>
        <begin position="33"/>
        <end position="269"/>
    </location>
</feature>
<evidence type="ECO:0000313" key="3">
    <source>
        <dbReference type="Proteomes" id="UP001253848"/>
    </source>
</evidence>
<organism evidence="2 3">
    <name type="scientific">Autumnicola psychrophila</name>
    <dbReference type="NCBI Taxonomy" id="3075592"/>
    <lineage>
        <taxon>Bacteria</taxon>
        <taxon>Pseudomonadati</taxon>
        <taxon>Bacteroidota</taxon>
        <taxon>Flavobacteriia</taxon>
        <taxon>Flavobacteriales</taxon>
        <taxon>Flavobacteriaceae</taxon>
        <taxon>Autumnicola</taxon>
    </lineage>
</organism>
<comment type="caution">
    <text evidence="2">The sequence shown here is derived from an EMBL/GenBank/DDBJ whole genome shotgun (WGS) entry which is preliminary data.</text>
</comment>
<dbReference type="Proteomes" id="UP001253848">
    <property type="component" value="Unassembled WGS sequence"/>
</dbReference>
<dbReference type="InterPro" id="IPR024079">
    <property type="entry name" value="MetalloPept_cat_dom_sf"/>
</dbReference>
<keyword evidence="3" id="KW-1185">Reference proteome</keyword>
<feature type="signal peptide" evidence="1">
    <location>
        <begin position="1"/>
        <end position="32"/>
    </location>
</feature>
<name>A0ABU3DSY3_9FLAO</name>
<protein>
    <recommendedName>
        <fullName evidence="4">Membrane metalloprotease</fullName>
    </recommendedName>
</protein>
<sequence length="269" mass="29829">MPVETNNFIFTRLKISRFILLLSLLCFTVSCSTDENDELADRIDKSVNLRGLGDSARELLSDEKYKSMIVEMVYVEGNQPTEAALSGFKAFLERRTFKPDGINITLRAVNSSEKAPFSIEEIVEIEKETRTIYNAGDEIAVFIYFADGSHENDEDNKFTLGSAYRNTSMVIYEETIRNFSSGFGSPSRSTVEAAVLNHEFGHLLGLVNIGTEPQSEHADPENDGHCNTSGCLMRSSLEFGSGILSLIDENGVPELDVECIRDLQSNGGR</sequence>
<evidence type="ECO:0000313" key="2">
    <source>
        <dbReference type="EMBL" id="MDT0686823.1"/>
    </source>
</evidence>
<accession>A0ABU3DSY3</accession>
<dbReference type="EMBL" id="JAVRHN010000007">
    <property type="protein sequence ID" value="MDT0686823.1"/>
    <property type="molecule type" value="Genomic_DNA"/>
</dbReference>
<reference evidence="2 3" key="1">
    <citation type="submission" date="2023-09" db="EMBL/GenBank/DDBJ databases">
        <authorList>
            <person name="Rey-Velasco X."/>
        </authorList>
    </citation>
    <scope>NUCLEOTIDE SEQUENCE [LARGE SCALE GENOMIC DNA]</scope>
    <source>
        <strain evidence="2 3">F225</strain>
    </source>
</reference>